<dbReference type="RefSeq" id="WP_180891255.1">
    <property type="nucleotide sequence ID" value="NZ_JACCKD010000001.1"/>
</dbReference>
<dbReference type="InterPro" id="IPR029063">
    <property type="entry name" value="SAM-dependent_MTases_sf"/>
</dbReference>
<proteinExistence type="predicted"/>
<dbReference type="Pfam" id="PF13649">
    <property type="entry name" value="Methyltransf_25"/>
    <property type="match status" value="1"/>
</dbReference>
<dbReference type="GO" id="GO:0008168">
    <property type="term" value="F:methyltransferase activity"/>
    <property type="evidence" value="ECO:0007669"/>
    <property type="project" value="UniProtKB-KW"/>
</dbReference>
<dbReference type="PANTHER" id="PTHR42912:SF45">
    <property type="entry name" value="23S RRNA (GUANINE(745)-N(1))-METHYLTRANSFERASE"/>
    <property type="match status" value="1"/>
</dbReference>
<dbReference type="EMBL" id="JACCKD010000001">
    <property type="protein sequence ID" value="MBA0124383.1"/>
    <property type="molecule type" value="Genomic_DNA"/>
</dbReference>
<name>A0A837ZZZ9_9PSEU</name>
<dbReference type="InterPro" id="IPR050508">
    <property type="entry name" value="Methyltransf_Superfamily"/>
</dbReference>
<keyword evidence="2" id="KW-0808">Transferase</keyword>
<organism evidence="2 3">
    <name type="scientific">Haloechinothrix aidingensis</name>
    <dbReference type="NCBI Taxonomy" id="2752311"/>
    <lineage>
        <taxon>Bacteria</taxon>
        <taxon>Bacillati</taxon>
        <taxon>Actinomycetota</taxon>
        <taxon>Actinomycetes</taxon>
        <taxon>Pseudonocardiales</taxon>
        <taxon>Pseudonocardiaceae</taxon>
        <taxon>Haloechinothrix</taxon>
    </lineage>
</organism>
<sequence>MTDVKQFRSVYETGGVYDRRLLAHYYNGRDDLDLISALLTAHYGQPAGGLNVVEFGCGTGRATARLAPYARHLTVSDSSPIMIDAVGERNAQARTICANTRDVVAELLADGRAGSFDLVGAFWSLSYPLGEYFETMTAEGIQPATDVAAARRHASTFVRDMTRLLAPGGHLLALFFDSDTPEQQLVTRLWERIASFPEEGRSYTRNVLLAALREAEGAGDGTLAHTRRSGTAFAPDIDSAIAWFNVVHLKSFPALVNDPTVQEEIRSFVRRYEHPSGEVTLPSGVHVIDFHATRHPAHHLPR</sequence>
<evidence type="ECO:0000313" key="2">
    <source>
        <dbReference type="EMBL" id="MBA0124383.1"/>
    </source>
</evidence>
<dbReference type="CDD" id="cd02440">
    <property type="entry name" value="AdoMet_MTases"/>
    <property type="match status" value="1"/>
</dbReference>
<dbReference type="PANTHER" id="PTHR42912">
    <property type="entry name" value="METHYLTRANSFERASE"/>
    <property type="match status" value="1"/>
</dbReference>
<dbReference type="GO" id="GO:0032259">
    <property type="term" value="P:methylation"/>
    <property type="evidence" value="ECO:0007669"/>
    <property type="project" value="UniProtKB-KW"/>
</dbReference>
<keyword evidence="2" id="KW-0489">Methyltransferase</keyword>
<evidence type="ECO:0000259" key="1">
    <source>
        <dbReference type="Pfam" id="PF13649"/>
    </source>
</evidence>
<comment type="caution">
    <text evidence="2">The sequence shown here is derived from an EMBL/GenBank/DDBJ whole genome shotgun (WGS) entry which is preliminary data.</text>
</comment>
<feature type="domain" description="Methyltransferase" evidence="1">
    <location>
        <begin position="52"/>
        <end position="127"/>
    </location>
</feature>
<dbReference type="InterPro" id="IPR041698">
    <property type="entry name" value="Methyltransf_25"/>
</dbReference>
<reference evidence="2 3" key="1">
    <citation type="submission" date="2020-07" db="EMBL/GenBank/DDBJ databases">
        <title>Genome of Haloechinothrix sp.</title>
        <authorList>
            <person name="Tang S.-K."/>
            <person name="Yang L."/>
            <person name="Zhu W.-Y."/>
        </authorList>
    </citation>
    <scope>NUCLEOTIDE SEQUENCE [LARGE SCALE GENOMIC DNA]</scope>
    <source>
        <strain evidence="2 3">YIM 98757</strain>
    </source>
</reference>
<dbReference type="SUPFAM" id="SSF53335">
    <property type="entry name" value="S-adenosyl-L-methionine-dependent methyltransferases"/>
    <property type="match status" value="1"/>
</dbReference>
<dbReference type="AlphaFoldDB" id="A0A837ZZZ9"/>
<gene>
    <name evidence="2" type="ORF">H0B56_02375</name>
</gene>
<dbReference type="Proteomes" id="UP000582974">
    <property type="component" value="Unassembled WGS sequence"/>
</dbReference>
<evidence type="ECO:0000313" key="3">
    <source>
        <dbReference type="Proteomes" id="UP000582974"/>
    </source>
</evidence>
<accession>A0A837ZZZ9</accession>
<dbReference type="Gene3D" id="3.40.50.150">
    <property type="entry name" value="Vaccinia Virus protein VP39"/>
    <property type="match status" value="1"/>
</dbReference>
<keyword evidence="3" id="KW-1185">Reference proteome</keyword>
<protein>
    <submittedName>
        <fullName evidence="2">Class I SAM-dependent methyltransferase</fullName>
    </submittedName>
</protein>